<dbReference type="GO" id="GO:0016780">
    <property type="term" value="F:phosphotransferase activity, for other substituted phosphate groups"/>
    <property type="evidence" value="ECO:0007669"/>
    <property type="project" value="InterPro"/>
</dbReference>
<evidence type="ECO:0000256" key="8">
    <source>
        <dbReference type="ARBA" id="ARBA00023136"/>
    </source>
</evidence>
<keyword evidence="14" id="KW-1185">Reference proteome</keyword>
<keyword evidence="9" id="KW-0594">Phospholipid biosynthesis</keyword>
<evidence type="ECO:0000256" key="3">
    <source>
        <dbReference type="ARBA" id="ARBA00022516"/>
    </source>
</evidence>
<feature type="transmembrane region" description="Helical" evidence="11">
    <location>
        <begin position="40"/>
        <end position="58"/>
    </location>
</feature>
<comment type="subcellular location">
    <subcellularLocation>
        <location evidence="1">Membrane</location>
        <topology evidence="1">Multi-pass membrane protein</topology>
    </subcellularLocation>
</comment>
<name>A0A9E7ULB9_METWO</name>
<evidence type="ECO:0000313" key="14">
    <source>
        <dbReference type="Proteomes" id="UP001369247"/>
    </source>
</evidence>
<evidence type="ECO:0000256" key="11">
    <source>
        <dbReference type="SAM" id="Phobius"/>
    </source>
</evidence>
<evidence type="ECO:0000313" key="12">
    <source>
        <dbReference type="EMBL" id="MEJ8542343.1"/>
    </source>
</evidence>
<protein>
    <submittedName>
        <fullName evidence="13">Archaetidylserine synthase</fullName>
    </submittedName>
</protein>
<keyword evidence="3" id="KW-0444">Lipid biosynthesis</keyword>
<dbReference type="Gene3D" id="1.20.120.1760">
    <property type="match status" value="1"/>
</dbReference>
<dbReference type="Pfam" id="PF01066">
    <property type="entry name" value="CDP-OH_P_transf"/>
    <property type="match status" value="1"/>
</dbReference>
<dbReference type="EMBL" id="JAXUHJ010000005">
    <property type="protein sequence ID" value="MEJ8542343.1"/>
    <property type="molecule type" value="Genomic_DNA"/>
</dbReference>
<keyword evidence="8 11" id="KW-0472">Membrane</keyword>
<reference evidence="12 14" key="2">
    <citation type="submission" date="2023-12" db="EMBL/GenBank/DDBJ databases">
        <title>Phenotypic and Genomic Characterization of Methanothermobacter wolfeii Strain BSEL, a CO2-Capturing Archaeon with Minimal Nutrient Requirements.</title>
        <authorList>
            <person name="Ale Enriquez F."/>
            <person name="Ahring B.K."/>
        </authorList>
    </citation>
    <scope>NUCLEOTIDE SEQUENCE [LARGE SCALE GENOMIC DNA]</scope>
    <source>
        <strain evidence="12 14">BSEL-1</strain>
    </source>
</reference>
<dbReference type="GeneID" id="75107013"/>
<sequence length="236" mass="25277">MKDSFNKEERRITSFIGIPDIISMLNASSGYLSIILSINGFFDAACILMLTAMIFDSMDGWFARRSGRTGTGFGKNIDSLSDIVSFGVAPAIFIYSAGASFKYINISVGLLIVLCGILRLSRFNVLTGGVKNFTGLPIPVAALMLSSFYLTGFYSETAAAILMLAVSILMVSSVEYPKVSGKSALMVLLLIMVAIITGLMTGAISGPVSTMLFIATIIYIIIPITSMRRDLNAGQN</sequence>
<dbReference type="NCBIfam" id="TIGR00473">
    <property type="entry name" value="pssA"/>
    <property type="match status" value="1"/>
</dbReference>
<keyword evidence="5 11" id="KW-0812">Transmembrane</keyword>
<gene>
    <name evidence="13" type="ORF">N5910_07135</name>
    <name evidence="12" type="ORF">U2150_02400</name>
</gene>
<dbReference type="InterPro" id="IPR043130">
    <property type="entry name" value="CDP-OH_PTrfase_TM_dom"/>
</dbReference>
<feature type="transmembrane region" description="Helical" evidence="11">
    <location>
        <begin position="103"/>
        <end position="121"/>
    </location>
</feature>
<proteinExistence type="inferred from homology"/>
<dbReference type="InterPro" id="IPR000462">
    <property type="entry name" value="CDP-OH_P_trans"/>
</dbReference>
<evidence type="ECO:0000256" key="7">
    <source>
        <dbReference type="ARBA" id="ARBA00023098"/>
    </source>
</evidence>
<dbReference type="AlphaFoldDB" id="A0A9E7ULB9"/>
<evidence type="ECO:0000256" key="2">
    <source>
        <dbReference type="ARBA" id="ARBA00010441"/>
    </source>
</evidence>
<keyword evidence="7" id="KW-0443">Lipid metabolism</keyword>
<feature type="transmembrane region" description="Helical" evidence="11">
    <location>
        <begin position="210"/>
        <end position="227"/>
    </location>
</feature>
<evidence type="ECO:0000256" key="1">
    <source>
        <dbReference type="ARBA" id="ARBA00004141"/>
    </source>
</evidence>
<dbReference type="InterPro" id="IPR004533">
    <property type="entry name" value="CDP-diaglyc--ser_O-PTrfase"/>
</dbReference>
<organism evidence="13">
    <name type="scientific">Methanothermobacter wolfeii</name>
    <name type="common">Methanobacterium wolfei</name>
    <dbReference type="NCBI Taxonomy" id="145261"/>
    <lineage>
        <taxon>Archaea</taxon>
        <taxon>Methanobacteriati</taxon>
        <taxon>Methanobacteriota</taxon>
        <taxon>Methanomada group</taxon>
        <taxon>Methanobacteria</taxon>
        <taxon>Methanobacteriales</taxon>
        <taxon>Methanobacteriaceae</taxon>
        <taxon>Methanothermobacter</taxon>
    </lineage>
</organism>
<evidence type="ECO:0000256" key="6">
    <source>
        <dbReference type="ARBA" id="ARBA00022989"/>
    </source>
</evidence>
<evidence type="ECO:0000256" key="10">
    <source>
        <dbReference type="ARBA" id="ARBA00023264"/>
    </source>
</evidence>
<dbReference type="Proteomes" id="UP001065373">
    <property type="component" value="Chromosome"/>
</dbReference>
<dbReference type="EMBL" id="CP104550">
    <property type="protein sequence ID" value="UXH31310.1"/>
    <property type="molecule type" value="Genomic_DNA"/>
</dbReference>
<feature type="transmembrane region" description="Helical" evidence="11">
    <location>
        <begin position="133"/>
        <end position="151"/>
    </location>
</feature>
<evidence type="ECO:0000313" key="13">
    <source>
        <dbReference type="EMBL" id="UXH31310.1"/>
    </source>
</evidence>
<dbReference type="GO" id="GO:0016020">
    <property type="term" value="C:membrane"/>
    <property type="evidence" value="ECO:0007669"/>
    <property type="project" value="UniProtKB-SubCell"/>
</dbReference>
<evidence type="ECO:0000256" key="9">
    <source>
        <dbReference type="ARBA" id="ARBA00023209"/>
    </source>
</evidence>
<dbReference type="RefSeq" id="WP_074359317.1">
    <property type="nucleotide sequence ID" value="NZ_CP104550.1"/>
</dbReference>
<dbReference type="NCBIfam" id="NF038087">
    <property type="entry name" value="arch_ser_synth"/>
    <property type="match status" value="1"/>
</dbReference>
<comment type="similarity">
    <text evidence="2">Belongs to the CDP-alcohol phosphatidyltransferase class-I family.</text>
</comment>
<feature type="transmembrane region" description="Helical" evidence="11">
    <location>
        <begin position="157"/>
        <end position="176"/>
    </location>
</feature>
<reference evidence="13" key="1">
    <citation type="submission" date="2022-09" db="EMBL/GenBank/DDBJ databases">
        <title>Characterization of three MwoI isoschizomers from sequenced genome and metagenomes.</title>
        <authorList>
            <person name="Fomenkov A."/>
            <person name="Xu S.Y."/>
            <person name="Roberts R.J."/>
        </authorList>
    </citation>
    <scope>NUCLEOTIDE SEQUENCE</scope>
    <source>
        <strain evidence="13">DSM 2970</strain>
    </source>
</reference>
<accession>A0A9E7ULB9</accession>
<evidence type="ECO:0000256" key="5">
    <source>
        <dbReference type="ARBA" id="ARBA00022692"/>
    </source>
</evidence>
<keyword evidence="10" id="KW-1208">Phospholipid metabolism</keyword>
<keyword evidence="4" id="KW-0808">Transferase</keyword>
<evidence type="ECO:0000256" key="4">
    <source>
        <dbReference type="ARBA" id="ARBA00022679"/>
    </source>
</evidence>
<feature type="transmembrane region" description="Helical" evidence="11">
    <location>
        <begin position="183"/>
        <end position="204"/>
    </location>
</feature>
<dbReference type="Proteomes" id="UP001369247">
    <property type="component" value="Unassembled WGS sequence"/>
</dbReference>
<keyword evidence="6 11" id="KW-1133">Transmembrane helix</keyword>
<dbReference type="GO" id="GO:0008654">
    <property type="term" value="P:phospholipid biosynthetic process"/>
    <property type="evidence" value="ECO:0007669"/>
    <property type="project" value="UniProtKB-KW"/>
</dbReference>
<dbReference type="KEGG" id="mwo:MWSIV6_1413"/>